<dbReference type="EMBL" id="BGJZ01000186">
    <property type="protein sequence ID" value="GBH10509.1"/>
    <property type="molecule type" value="Genomic_DNA"/>
</dbReference>
<accession>A0A2V0QBW9</accession>
<dbReference type="AlphaFoldDB" id="A0A2V0QBW9"/>
<organism evidence="1 2">
    <name type="scientific">Pseudomonas syringae pv. actinidiae</name>
    <dbReference type="NCBI Taxonomy" id="103796"/>
    <lineage>
        <taxon>Bacteria</taxon>
        <taxon>Pseudomonadati</taxon>
        <taxon>Pseudomonadota</taxon>
        <taxon>Gammaproteobacteria</taxon>
        <taxon>Pseudomonadales</taxon>
        <taxon>Pseudomonadaceae</taxon>
        <taxon>Pseudomonas</taxon>
        <taxon>Pseudomonas syringae</taxon>
    </lineage>
</organism>
<dbReference type="Proteomes" id="UP000247480">
    <property type="component" value="Unassembled WGS sequence"/>
</dbReference>
<evidence type="ECO:0000313" key="1">
    <source>
        <dbReference type="EMBL" id="GBH10509.1"/>
    </source>
</evidence>
<protein>
    <submittedName>
        <fullName evidence="1">Uncharacterized protein</fullName>
    </submittedName>
</protein>
<sequence>MLCCAGNSSTPSKARSSRNAAIETFKPLAILHSTLIDGTLRPDSICASIALLTPVRRASASMDK</sequence>
<name>A0A2V0QBW9_PSESF</name>
<gene>
    <name evidence="1" type="ORF">KPSA1_03927</name>
</gene>
<evidence type="ECO:0000313" key="2">
    <source>
        <dbReference type="Proteomes" id="UP000247480"/>
    </source>
</evidence>
<comment type="caution">
    <text evidence="1">The sequence shown here is derived from an EMBL/GenBank/DDBJ whole genome shotgun (WGS) entry which is preliminary data.</text>
</comment>
<reference evidence="1 2" key="1">
    <citation type="submission" date="2018-04" db="EMBL/GenBank/DDBJ databases">
        <title>Draft genome sequence of Pseudomonas syringae pv. actinidiae biovar 1 strains isolated from kiwifruit in Kagawa prefecture.</title>
        <authorList>
            <person name="Tabuchi M."/>
            <person name="Saito M."/>
            <person name="Fujiwara S."/>
            <person name="Sasa N."/>
            <person name="Akimitsu K."/>
            <person name="Gomi K."/>
            <person name="Konishi-Sugita S."/>
            <person name="Hamano K."/>
            <person name="Kataoka I."/>
        </authorList>
    </citation>
    <scope>NUCLEOTIDE SEQUENCE [LARGE SCALE GENOMIC DNA]</scope>
    <source>
        <strain evidence="1 2">MAFF212206</strain>
    </source>
</reference>
<proteinExistence type="predicted"/>